<evidence type="ECO:0000313" key="1">
    <source>
        <dbReference type="EMBL" id="CAB4865160.1"/>
    </source>
</evidence>
<accession>A0A6J7D648</accession>
<proteinExistence type="predicted"/>
<dbReference type="AlphaFoldDB" id="A0A6J7D648"/>
<dbReference type="InterPro" id="IPR007060">
    <property type="entry name" value="FtsL/DivIC"/>
</dbReference>
<sequence>MLGIFATLIVVAIGAALFVLPIKSWMHQRDQLATRAGELVTLDAANNQLQTEVNRLQTPGGIKEAAREEIDYVEKGEQRITVLPVGPASTNLPAGWPYDLVTTIVAIRQAEAVAAGTVNSTPISAAVAPATTSVSAVPAQP</sequence>
<dbReference type="EMBL" id="CAFBLP010000008">
    <property type="protein sequence ID" value="CAB4865160.1"/>
    <property type="molecule type" value="Genomic_DNA"/>
</dbReference>
<dbReference type="Pfam" id="PF04977">
    <property type="entry name" value="DivIC"/>
    <property type="match status" value="1"/>
</dbReference>
<organism evidence="1">
    <name type="scientific">freshwater metagenome</name>
    <dbReference type="NCBI Taxonomy" id="449393"/>
    <lineage>
        <taxon>unclassified sequences</taxon>
        <taxon>metagenomes</taxon>
        <taxon>ecological metagenomes</taxon>
    </lineage>
</organism>
<reference evidence="1" key="1">
    <citation type="submission" date="2020-05" db="EMBL/GenBank/DDBJ databases">
        <authorList>
            <person name="Chiriac C."/>
            <person name="Salcher M."/>
            <person name="Ghai R."/>
            <person name="Kavagutti S V."/>
        </authorList>
    </citation>
    <scope>NUCLEOTIDE SEQUENCE</scope>
</reference>
<name>A0A6J7D648_9ZZZZ</name>
<gene>
    <name evidence="1" type="ORF">UFOPK3376_00497</name>
</gene>
<protein>
    <submittedName>
        <fullName evidence="1">Unannotated protein</fullName>
    </submittedName>
</protein>